<dbReference type="PANTHER" id="PTHR43792:SF1">
    <property type="entry name" value="N-ACETYLTRANSFERASE DOMAIN-CONTAINING PROTEIN"/>
    <property type="match status" value="1"/>
</dbReference>
<dbReference type="GO" id="GO:0016747">
    <property type="term" value="F:acyltransferase activity, transferring groups other than amino-acyl groups"/>
    <property type="evidence" value="ECO:0007669"/>
    <property type="project" value="InterPro"/>
</dbReference>
<dbReference type="OrthoDB" id="4072826at2759"/>
<sequence length="198" mass="22355">MVVVDPKITARTERLLLRPLVMEDAADVVLMRSDPDVMKHTPLRPTDDIEKSKEWIQGCHDRPNCWNFCVELLPSTTTATSEPPGPRVIGMIGAVRAPEVGYMFNTKYWGKGYATEALRAFMPLFFDHYSGGETDRFEYAEAHTDPELIASQRVMLKAGFEFLELREKDFDNPILGLRDTLVYRMKRPGSGSAAPTTV</sequence>
<dbReference type="Pfam" id="PF13302">
    <property type="entry name" value="Acetyltransf_3"/>
    <property type="match status" value="1"/>
</dbReference>
<keyword evidence="2" id="KW-0808">Transferase</keyword>
<dbReference type="SUPFAM" id="SSF55729">
    <property type="entry name" value="Acyl-CoA N-acyltransferases (Nat)"/>
    <property type="match status" value="1"/>
</dbReference>
<name>A0A6A6XMF6_9PLEO</name>
<reference evidence="2" key="1">
    <citation type="journal article" date="2020" name="Stud. Mycol.">
        <title>101 Dothideomycetes genomes: a test case for predicting lifestyles and emergence of pathogens.</title>
        <authorList>
            <person name="Haridas S."/>
            <person name="Albert R."/>
            <person name="Binder M."/>
            <person name="Bloem J."/>
            <person name="Labutti K."/>
            <person name="Salamov A."/>
            <person name="Andreopoulos B."/>
            <person name="Baker S."/>
            <person name="Barry K."/>
            <person name="Bills G."/>
            <person name="Bluhm B."/>
            <person name="Cannon C."/>
            <person name="Castanera R."/>
            <person name="Culley D."/>
            <person name="Daum C."/>
            <person name="Ezra D."/>
            <person name="Gonzalez J."/>
            <person name="Henrissat B."/>
            <person name="Kuo A."/>
            <person name="Liang C."/>
            <person name="Lipzen A."/>
            <person name="Lutzoni F."/>
            <person name="Magnuson J."/>
            <person name="Mondo S."/>
            <person name="Nolan M."/>
            <person name="Ohm R."/>
            <person name="Pangilinan J."/>
            <person name="Park H.-J."/>
            <person name="Ramirez L."/>
            <person name="Alfaro M."/>
            <person name="Sun H."/>
            <person name="Tritt A."/>
            <person name="Yoshinaga Y."/>
            <person name="Zwiers L.-H."/>
            <person name="Turgeon B."/>
            <person name="Goodwin S."/>
            <person name="Spatafora J."/>
            <person name="Crous P."/>
            <person name="Grigoriev I."/>
        </authorList>
    </citation>
    <scope>NUCLEOTIDE SEQUENCE</scope>
    <source>
        <strain evidence="2">CBS 109.77</strain>
    </source>
</reference>
<proteinExistence type="predicted"/>
<gene>
    <name evidence="2" type="ORF">K505DRAFT_372256</name>
</gene>
<evidence type="ECO:0000313" key="3">
    <source>
        <dbReference type="Proteomes" id="UP000799757"/>
    </source>
</evidence>
<accession>A0A6A6XMF6</accession>
<feature type="domain" description="N-acetyltransferase" evidence="1">
    <location>
        <begin position="15"/>
        <end position="188"/>
    </location>
</feature>
<protein>
    <submittedName>
        <fullName evidence="2">Acyl-CoA N-acyltransferase</fullName>
    </submittedName>
</protein>
<dbReference type="Proteomes" id="UP000799757">
    <property type="component" value="Unassembled WGS sequence"/>
</dbReference>
<keyword evidence="2" id="KW-0012">Acyltransferase</keyword>
<evidence type="ECO:0000313" key="2">
    <source>
        <dbReference type="EMBL" id="KAF2797700.1"/>
    </source>
</evidence>
<dbReference type="InterPro" id="IPR000182">
    <property type="entry name" value="GNAT_dom"/>
</dbReference>
<dbReference type="PROSITE" id="PS51186">
    <property type="entry name" value="GNAT"/>
    <property type="match status" value="1"/>
</dbReference>
<dbReference type="InterPro" id="IPR016181">
    <property type="entry name" value="Acyl_CoA_acyltransferase"/>
</dbReference>
<dbReference type="Gene3D" id="3.40.630.30">
    <property type="match status" value="1"/>
</dbReference>
<dbReference type="EMBL" id="MU001800">
    <property type="protein sequence ID" value="KAF2797700.1"/>
    <property type="molecule type" value="Genomic_DNA"/>
</dbReference>
<evidence type="ECO:0000259" key="1">
    <source>
        <dbReference type="PROSITE" id="PS51186"/>
    </source>
</evidence>
<keyword evidence="3" id="KW-1185">Reference proteome</keyword>
<dbReference type="AlphaFoldDB" id="A0A6A6XMF6"/>
<dbReference type="InterPro" id="IPR051531">
    <property type="entry name" value="N-acetyltransferase"/>
</dbReference>
<organism evidence="2 3">
    <name type="scientific">Melanomma pulvis-pyrius CBS 109.77</name>
    <dbReference type="NCBI Taxonomy" id="1314802"/>
    <lineage>
        <taxon>Eukaryota</taxon>
        <taxon>Fungi</taxon>
        <taxon>Dikarya</taxon>
        <taxon>Ascomycota</taxon>
        <taxon>Pezizomycotina</taxon>
        <taxon>Dothideomycetes</taxon>
        <taxon>Pleosporomycetidae</taxon>
        <taxon>Pleosporales</taxon>
        <taxon>Melanommataceae</taxon>
        <taxon>Melanomma</taxon>
    </lineage>
</organism>
<dbReference type="PANTHER" id="PTHR43792">
    <property type="entry name" value="GNAT FAMILY, PUTATIVE (AFU_ORTHOLOGUE AFUA_3G00765)-RELATED-RELATED"/>
    <property type="match status" value="1"/>
</dbReference>